<keyword evidence="2" id="KW-1185">Reference proteome</keyword>
<accession>A0A9X4AVY4</accession>
<evidence type="ECO:0000313" key="1">
    <source>
        <dbReference type="EMBL" id="MDC3984755.1"/>
    </source>
</evidence>
<sequence length="158" mass="17401">MGTPKYPEVGDLFIDASDIKVTDITPEQIQKLTKLRDGFEAAVKNLLGLKPEDADRAGLNEKDKERLAAAFARDQRIGELLPASQKLTELLHETRQTTRHEIATILAENAAQAKRRADRVQNGAEVLGPVAPLMDYQYGPANKAAATKEKAKEPKQEV</sequence>
<comment type="caution">
    <text evidence="1">The sequence shown here is derived from an EMBL/GenBank/DDBJ whole genome shotgun (WGS) entry which is preliminary data.</text>
</comment>
<reference evidence="1 2" key="1">
    <citation type="submission" date="2021-04" db="EMBL/GenBank/DDBJ databases">
        <title>Genome analysis of Polyangium sp.</title>
        <authorList>
            <person name="Li Y."/>
            <person name="Wang J."/>
        </authorList>
    </citation>
    <scope>NUCLEOTIDE SEQUENCE [LARGE SCALE GENOMIC DNA]</scope>
    <source>
        <strain evidence="1 2">SDU14</strain>
    </source>
</reference>
<proteinExistence type="predicted"/>
<dbReference type="AlphaFoldDB" id="A0A9X4AVY4"/>
<dbReference type="Proteomes" id="UP001151081">
    <property type="component" value="Unassembled WGS sequence"/>
</dbReference>
<gene>
    <name evidence="1" type="ORF">KEG57_30015</name>
</gene>
<evidence type="ECO:0000313" key="2">
    <source>
        <dbReference type="Proteomes" id="UP001151081"/>
    </source>
</evidence>
<name>A0A9X4AVY4_9BACT</name>
<organism evidence="1 2">
    <name type="scientific">Polyangium jinanense</name>
    <dbReference type="NCBI Taxonomy" id="2829994"/>
    <lineage>
        <taxon>Bacteria</taxon>
        <taxon>Pseudomonadati</taxon>
        <taxon>Myxococcota</taxon>
        <taxon>Polyangia</taxon>
        <taxon>Polyangiales</taxon>
        <taxon>Polyangiaceae</taxon>
        <taxon>Polyangium</taxon>
    </lineage>
</organism>
<dbReference type="RefSeq" id="WP_272459069.1">
    <property type="nucleotide sequence ID" value="NZ_JAGTJJ010000023.1"/>
</dbReference>
<protein>
    <submittedName>
        <fullName evidence="1">Uncharacterized protein</fullName>
    </submittedName>
</protein>
<dbReference type="EMBL" id="JAGTJJ010000023">
    <property type="protein sequence ID" value="MDC3984755.1"/>
    <property type="molecule type" value="Genomic_DNA"/>
</dbReference>